<keyword evidence="8" id="KW-0406">Ion transport</keyword>
<gene>
    <name evidence="13" type="ORF">NS226_04830</name>
</gene>
<dbReference type="RefSeq" id="WP_058634024.1">
    <property type="nucleotide sequence ID" value="NZ_LDPZ01000010.1"/>
</dbReference>
<name>A0A175RDE3_9HYPH</name>
<keyword evidence="6" id="KW-0460">Magnesium</keyword>
<dbReference type="InterPro" id="IPR045863">
    <property type="entry name" value="CorA_TM1_TM2"/>
</dbReference>
<comment type="caution">
    <text evidence="13">The sequence shown here is derived from an EMBL/GenBank/DDBJ whole genome shotgun (WGS) entry which is preliminary data.</text>
</comment>
<dbReference type="PANTHER" id="PTHR46494:SF1">
    <property type="entry name" value="CORA FAMILY METAL ION TRANSPORTER (EUROFUNG)"/>
    <property type="match status" value="1"/>
</dbReference>
<dbReference type="InterPro" id="IPR002523">
    <property type="entry name" value="MgTranspt_CorA/ZnTranspt_ZntB"/>
</dbReference>
<keyword evidence="4" id="KW-1003">Cell membrane</keyword>
<dbReference type="Proteomes" id="UP000078272">
    <property type="component" value="Unassembled WGS sequence"/>
</dbReference>
<dbReference type="EMBL" id="LDPZ01000010">
    <property type="protein sequence ID" value="KTQ97272.1"/>
    <property type="molecule type" value="Genomic_DNA"/>
</dbReference>
<keyword evidence="7 12" id="KW-1133">Transmembrane helix</keyword>
<dbReference type="GO" id="GO:0000287">
    <property type="term" value="F:magnesium ion binding"/>
    <property type="evidence" value="ECO:0007669"/>
    <property type="project" value="TreeGrafter"/>
</dbReference>
<protein>
    <submittedName>
        <fullName evidence="13">Magnesium transporter</fullName>
    </submittedName>
</protein>
<evidence type="ECO:0000313" key="13">
    <source>
        <dbReference type="EMBL" id="KTQ97272.1"/>
    </source>
</evidence>
<dbReference type="eggNOG" id="COG0598">
    <property type="taxonomic scope" value="Bacteria"/>
</dbReference>
<dbReference type="Gene3D" id="3.30.460.20">
    <property type="entry name" value="CorA soluble domain-like"/>
    <property type="match status" value="1"/>
</dbReference>
<comment type="subcellular location">
    <subcellularLocation>
        <location evidence="1">Cell membrane</location>
        <topology evidence="1">Multi-pass membrane protein</topology>
    </subcellularLocation>
</comment>
<evidence type="ECO:0000256" key="11">
    <source>
        <dbReference type="ARBA" id="ARBA00045497"/>
    </source>
</evidence>
<dbReference type="SUPFAM" id="SSF143865">
    <property type="entry name" value="CorA soluble domain-like"/>
    <property type="match status" value="1"/>
</dbReference>
<evidence type="ECO:0000256" key="12">
    <source>
        <dbReference type="SAM" id="Phobius"/>
    </source>
</evidence>
<dbReference type="STRING" id="401562.NS365_11255"/>
<sequence length="321" mass="36847">MTVVAGFEYRDGKRVREVSLFEPLPPREPGSFIWIGIADPTEAEMEAIGRCFDLHPLALEDARQPHVRPKLEVYDRDLFLVARTAMREGDHIRYGNTSIFVCDDVIVTIRTGSHSDHKPLRAKLEASPLLLRYGVDYVLYGVLDFVVANYEPVLESIEEDLFDMERQALDTFLTRAEINRLFAIRRELARFGRIMGPMEEMLERLTHLALKSLDEDVRPYFSDVYGRVRRASARIEGARDSITATLEASSLLEQHRQGEITRQLAAWAAILAVPTAIAGVYGMNFENMPELHWRYGYYMVLSAILTVAGFLFWRFRRSGWL</sequence>
<dbReference type="AlphaFoldDB" id="A0A175RDE3"/>
<dbReference type="SUPFAM" id="SSF144083">
    <property type="entry name" value="Magnesium transport protein CorA, transmembrane region"/>
    <property type="match status" value="1"/>
</dbReference>
<dbReference type="GO" id="GO:0005886">
    <property type="term" value="C:plasma membrane"/>
    <property type="evidence" value="ECO:0007669"/>
    <property type="project" value="UniProtKB-SubCell"/>
</dbReference>
<comment type="similarity">
    <text evidence="2">Belongs to the CorA metal ion transporter (MIT) (TC 1.A.35) family.</text>
</comment>
<dbReference type="GO" id="GO:0015095">
    <property type="term" value="F:magnesium ion transmembrane transporter activity"/>
    <property type="evidence" value="ECO:0007669"/>
    <property type="project" value="TreeGrafter"/>
</dbReference>
<dbReference type="PANTHER" id="PTHR46494">
    <property type="entry name" value="CORA FAMILY METAL ION TRANSPORTER (EUROFUNG)"/>
    <property type="match status" value="1"/>
</dbReference>
<organism evidence="13 14">
    <name type="scientific">Aureimonas ureilytica</name>
    <dbReference type="NCBI Taxonomy" id="401562"/>
    <lineage>
        <taxon>Bacteria</taxon>
        <taxon>Pseudomonadati</taxon>
        <taxon>Pseudomonadota</taxon>
        <taxon>Alphaproteobacteria</taxon>
        <taxon>Hyphomicrobiales</taxon>
        <taxon>Aurantimonadaceae</taxon>
        <taxon>Aureimonas</taxon>
    </lineage>
</organism>
<keyword evidence="9 12" id="KW-0472">Membrane</keyword>
<comment type="catalytic activity">
    <reaction evidence="10">
        <text>Mg(2+)(in) = Mg(2+)(out)</text>
        <dbReference type="Rhea" id="RHEA:29827"/>
        <dbReference type="ChEBI" id="CHEBI:18420"/>
    </reaction>
</comment>
<keyword evidence="5 12" id="KW-0812">Transmembrane</keyword>
<proteinExistence type="inferred from homology"/>
<evidence type="ECO:0000256" key="9">
    <source>
        <dbReference type="ARBA" id="ARBA00023136"/>
    </source>
</evidence>
<dbReference type="PATRIC" id="fig|401562.3.peg.182"/>
<keyword evidence="3" id="KW-0813">Transport</keyword>
<accession>A0A175RDE3</accession>
<evidence type="ECO:0000313" key="14">
    <source>
        <dbReference type="Proteomes" id="UP000078272"/>
    </source>
</evidence>
<evidence type="ECO:0000256" key="6">
    <source>
        <dbReference type="ARBA" id="ARBA00022842"/>
    </source>
</evidence>
<evidence type="ECO:0000256" key="5">
    <source>
        <dbReference type="ARBA" id="ARBA00022692"/>
    </source>
</evidence>
<feature type="transmembrane region" description="Helical" evidence="12">
    <location>
        <begin position="295"/>
        <end position="315"/>
    </location>
</feature>
<dbReference type="FunFam" id="1.20.58.340:FF:000004">
    <property type="entry name" value="Magnesium transport protein CorA"/>
    <property type="match status" value="1"/>
</dbReference>
<evidence type="ECO:0000256" key="1">
    <source>
        <dbReference type="ARBA" id="ARBA00004651"/>
    </source>
</evidence>
<feature type="transmembrane region" description="Helical" evidence="12">
    <location>
        <begin position="264"/>
        <end position="283"/>
    </location>
</feature>
<dbReference type="CDD" id="cd12830">
    <property type="entry name" value="MtCorA-like"/>
    <property type="match status" value="1"/>
</dbReference>
<evidence type="ECO:0000256" key="8">
    <source>
        <dbReference type="ARBA" id="ARBA00023065"/>
    </source>
</evidence>
<dbReference type="InterPro" id="IPR045861">
    <property type="entry name" value="CorA_cytoplasmic_dom"/>
</dbReference>
<reference evidence="13 14" key="1">
    <citation type="journal article" date="2016" name="Front. Microbiol.">
        <title>Genomic Resource of Rice Seed Associated Bacteria.</title>
        <authorList>
            <person name="Midha S."/>
            <person name="Bansal K."/>
            <person name="Sharma S."/>
            <person name="Kumar N."/>
            <person name="Patil P.P."/>
            <person name="Chaudhry V."/>
            <person name="Patil P.B."/>
        </authorList>
    </citation>
    <scope>NUCLEOTIDE SEQUENCE [LARGE SCALE GENOMIC DNA]</scope>
    <source>
        <strain evidence="13 14">NS226</strain>
    </source>
</reference>
<evidence type="ECO:0000256" key="7">
    <source>
        <dbReference type="ARBA" id="ARBA00022989"/>
    </source>
</evidence>
<evidence type="ECO:0000256" key="2">
    <source>
        <dbReference type="ARBA" id="ARBA00009765"/>
    </source>
</evidence>
<dbReference type="GO" id="GO:0015087">
    <property type="term" value="F:cobalt ion transmembrane transporter activity"/>
    <property type="evidence" value="ECO:0007669"/>
    <property type="project" value="TreeGrafter"/>
</dbReference>
<dbReference type="OrthoDB" id="9803416at2"/>
<comment type="function">
    <text evidence="11">Mediates influx of magnesium ions. Alternates between open and closed states. Activated by low cytoplasmic Mg(2+) levels. Inactive when cytoplasmic Mg(2+) levels are high.</text>
</comment>
<evidence type="ECO:0000256" key="3">
    <source>
        <dbReference type="ARBA" id="ARBA00022448"/>
    </source>
</evidence>
<evidence type="ECO:0000256" key="10">
    <source>
        <dbReference type="ARBA" id="ARBA00034269"/>
    </source>
</evidence>
<dbReference type="Gene3D" id="1.20.58.340">
    <property type="entry name" value="Magnesium transport protein CorA, transmembrane region"/>
    <property type="match status" value="2"/>
</dbReference>
<evidence type="ECO:0000256" key="4">
    <source>
        <dbReference type="ARBA" id="ARBA00022475"/>
    </source>
</evidence>
<dbReference type="GO" id="GO:0050897">
    <property type="term" value="F:cobalt ion binding"/>
    <property type="evidence" value="ECO:0007669"/>
    <property type="project" value="TreeGrafter"/>
</dbReference>
<dbReference type="Pfam" id="PF01544">
    <property type="entry name" value="CorA"/>
    <property type="match status" value="1"/>
</dbReference>